<feature type="non-terminal residue" evidence="1">
    <location>
        <position position="1"/>
    </location>
</feature>
<dbReference type="Proteomes" id="UP001186974">
    <property type="component" value="Unassembled WGS sequence"/>
</dbReference>
<accession>A0ACC3D498</accession>
<comment type="caution">
    <text evidence="1">The sequence shown here is derived from an EMBL/GenBank/DDBJ whole genome shotgun (WGS) entry which is preliminary data.</text>
</comment>
<protein>
    <submittedName>
        <fullName evidence="1">Uncharacterized protein</fullName>
    </submittedName>
</protein>
<organism evidence="1 2">
    <name type="scientific">Coniosporium uncinatum</name>
    <dbReference type="NCBI Taxonomy" id="93489"/>
    <lineage>
        <taxon>Eukaryota</taxon>
        <taxon>Fungi</taxon>
        <taxon>Dikarya</taxon>
        <taxon>Ascomycota</taxon>
        <taxon>Pezizomycotina</taxon>
        <taxon>Dothideomycetes</taxon>
        <taxon>Dothideomycetes incertae sedis</taxon>
        <taxon>Coniosporium</taxon>
    </lineage>
</organism>
<evidence type="ECO:0000313" key="2">
    <source>
        <dbReference type="Proteomes" id="UP001186974"/>
    </source>
</evidence>
<dbReference type="EMBL" id="JAWDJW010007820">
    <property type="protein sequence ID" value="KAK3061479.1"/>
    <property type="molecule type" value="Genomic_DNA"/>
</dbReference>
<keyword evidence="2" id="KW-1185">Reference proteome</keyword>
<gene>
    <name evidence="1" type="ORF">LTS18_006115</name>
</gene>
<reference evidence="1" key="1">
    <citation type="submission" date="2024-09" db="EMBL/GenBank/DDBJ databases">
        <title>Black Yeasts Isolated from many extreme environments.</title>
        <authorList>
            <person name="Coleine C."/>
            <person name="Stajich J.E."/>
            <person name="Selbmann L."/>
        </authorList>
    </citation>
    <scope>NUCLEOTIDE SEQUENCE</scope>
    <source>
        <strain evidence="1">CCFEE 5737</strain>
    </source>
</reference>
<evidence type="ECO:0000313" key="1">
    <source>
        <dbReference type="EMBL" id="KAK3061479.1"/>
    </source>
</evidence>
<proteinExistence type="predicted"/>
<name>A0ACC3D498_9PEZI</name>
<sequence length="370" mass="41102">LQIGRLYAYASLAILRSALIRGGLDPETLDVLIAGEAEPEETDHHNGNTKSNVHESNLRKPKTVPVTARPANGHSMADDSEDWYEKNGSRLNPQASSHKEKSFGIASYEDDFCDNEPGLRKIPMQSPPSEQRTISLASLQPDTTHKDLVNVIRGGRLLDIYLRNDRAAQVTFMEGAQDFLNYAKKNGLYIRNKRIEVRWADRQFHVPSHVSNKISTGATRNIVIRNSADKLTENIIRNDLDHIHNLVVMDVQILNNDIFISMNSVHNALFARTCMMSRKMYRGLKIEWYPDECAAPLPKSPTMPRTAPDVPNKPSQQVKVGATRVSPPANRFGVLDMEDGEASDEESDDDPTGCTGYGVGLNWAGTGIAV</sequence>